<dbReference type="EMBL" id="CADCSY010000090">
    <property type="protein sequence ID" value="CAA9246276.1"/>
    <property type="molecule type" value="Genomic_DNA"/>
</dbReference>
<evidence type="ECO:0000256" key="7">
    <source>
        <dbReference type="SAM" id="MobiDB-lite"/>
    </source>
</evidence>
<evidence type="ECO:0000313" key="10">
    <source>
        <dbReference type="EMBL" id="CAA9246276.1"/>
    </source>
</evidence>
<evidence type="ECO:0000256" key="5">
    <source>
        <dbReference type="HAMAP-Rule" id="MF_00378"/>
    </source>
</evidence>
<accession>A0A6J4IB29</accession>
<evidence type="ECO:0000256" key="1">
    <source>
        <dbReference type="ARBA" id="ARBA00022490"/>
    </source>
</evidence>
<comment type="subunit">
    <text evidence="5">Heterooligomer composed of large and small subunits.</text>
</comment>
<comment type="catalytic activity">
    <reaction evidence="5 6">
        <text>Exonucleolytic cleavage in either 5'- to 3'- or 3'- to 5'-direction to yield nucleoside 5'-phosphates.</text>
        <dbReference type="EC" id="3.1.11.6"/>
    </reaction>
</comment>
<feature type="domain" description="Exonuclease VII large subunit C-terminal" evidence="8">
    <location>
        <begin position="148"/>
        <end position="478"/>
    </location>
</feature>
<gene>
    <name evidence="5" type="primary">xseA</name>
    <name evidence="10" type="ORF">AVDCRST_MAG20-1997</name>
</gene>
<evidence type="ECO:0000256" key="3">
    <source>
        <dbReference type="ARBA" id="ARBA00022801"/>
    </source>
</evidence>
<evidence type="ECO:0000256" key="6">
    <source>
        <dbReference type="RuleBase" id="RU004355"/>
    </source>
</evidence>
<feature type="region of interest" description="Disordered" evidence="7">
    <location>
        <begin position="465"/>
        <end position="494"/>
    </location>
</feature>
<dbReference type="GO" id="GO:0009318">
    <property type="term" value="C:exodeoxyribonuclease VII complex"/>
    <property type="evidence" value="ECO:0007669"/>
    <property type="project" value="UniProtKB-UniRule"/>
</dbReference>
<comment type="similarity">
    <text evidence="5 6">Belongs to the XseA family.</text>
</comment>
<dbReference type="InterPro" id="IPR025824">
    <property type="entry name" value="OB-fold_nuc-bd_dom"/>
</dbReference>
<dbReference type="CDD" id="cd04489">
    <property type="entry name" value="ExoVII_LU_OBF"/>
    <property type="match status" value="1"/>
</dbReference>
<evidence type="ECO:0000259" key="8">
    <source>
        <dbReference type="Pfam" id="PF02601"/>
    </source>
</evidence>
<dbReference type="InterPro" id="IPR003753">
    <property type="entry name" value="Exonuc_VII_L"/>
</dbReference>
<name>A0A6J4IB29_9ACTN</name>
<reference evidence="10" key="1">
    <citation type="submission" date="2020-02" db="EMBL/GenBank/DDBJ databases">
        <authorList>
            <person name="Meier V. D."/>
        </authorList>
    </citation>
    <scope>NUCLEOTIDE SEQUENCE</scope>
    <source>
        <strain evidence="10">AVDCRST_MAG20</strain>
    </source>
</reference>
<dbReference type="HAMAP" id="MF_00378">
    <property type="entry name" value="Exonuc_7_L"/>
    <property type="match status" value="1"/>
</dbReference>
<keyword evidence="4 5" id="KW-0269">Exonuclease</keyword>
<comment type="function">
    <text evidence="5">Bidirectionally degrades single-stranded DNA into large acid-insoluble oligonucleotides, which are then degraded further into small acid-soluble oligonucleotides.</text>
</comment>
<dbReference type="AlphaFoldDB" id="A0A6J4IB29"/>
<dbReference type="GO" id="GO:0008855">
    <property type="term" value="F:exodeoxyribonuclease VII activity"/>
    <property type="evidence" value="ECO:0007669"/>
    <property type="project" value="UniProtKB-UniRule"/>
</dbReference>
<dbReference type="GO" id="GO:0003676">
    <property type="term" value="F:nucleic acid binding"/>
    <property type="evidence" value="ECO:0007669"/>
    <property type="project" value="InterPro"/>
</dbReference>
<protein>
    <recommendedName>
        <fullName evidence="5">Exodeoxyribonuclease 7 large subunit</fullName>
        <ecNumber evidence="5">3.1.11.6</ecNumber>
    </recommendedName>
    <alternativeName>
        <fullName evidence="5">Exodeoxyribonuclease VII large subunit</fullName>
        <shortName evidence="5">Exonuclease VII large subunit</shortName>
    </alternativeName>
</protein>
<evidence type="ECO:0000256" key="4">
    <source>
        <dbReference type="ARBA" id="ARBA00022839"/>
    </source>
</evidence>
<sequence length="494" mass="50917">MAEQGALFEQEETFTVGQVTARVHRAVAAAFPAEVWVRGEVDGLRPPNAGGHVYLSLSEKARGRDNATLGVVLLRQSRLRIERTLAAHPGFRLTDGIEVRVRGRVQYGFGRIQLVVSEIDPVHTLGRLAAARDRALAALAAEGLVGRNAAIPLPLAPLHLAVVTSDGSAACHDVLHELESSGIGFRVRLVDARVQGHGAEASLLAGLTRAVASRPDLVLLVRGGGSRTDLATFDSERLARLIAGAPVPVLTGIGHEIDSSVADLVAHGAHKTPTACAAAVVEQVRAAAARSEVAWGTLAARAAAAGQAAERALEGHAVSLASVAGAAVADAQQRLDLRAGRVTGTASHGLAAGEARVQERARRLERAATRDLDLAAVRLGDAVRGLDPGRLGRQLDRRSAELGAAARRLVQAGGAVTASRAGALDVLAARAAAVDPARALARGWSITRTAGGTLVRSVADADPGTSLRTTVGDGTVASTVDPELGAAHPPEEQP</sequence>
<keyword evidence="1 5" id="KW-0963">Cytoplasm</keyword>
<proteinExistence type="inferred from homology"/>
<comment type="subcellular location">
    <subcellularLocation>
        <location evidence="5 6">Cytoplasm</location>
    </subcellularLocation>
</comment>
<dbReference type="Pfam" id="PF13742">
    <property type="entry name" value="tRNA_anti_2"/>
    <property type="match status" value="1"/>
</dbReference>
<dbReference type="PANTHER" id="PTHR30008:SF0">
    <property type="entry name" value="EXODEOXYRIBONUCLEASE 7 LARGE SUBUNIT"/>
    <property type="match status" value="1"/>
</dbReference>
<evidence type="ECO:0000259" key="9">
    <source>
        <dbReference type="Pfam" id="PF13742"/>
    </source>
</evidence>
<organism evidence="10">
    <name type="scientific">uncultured Acidimicrobiales bacterium</name>
    <dbReference type="NCBI Taxonomy" id="310071"/>
    <lineage>
        <taxon>Bacteria</taxon>
        <taxon>Bacillati</taxon>
        <taxon>Actinomycetota</taxon>
        <taxon>Acidimicrobiia</taxon>
        <taxon>Acidimicrobiales</taxon>
        <taxon>environmental samples</taxon>
    </lineage>
</organism>
<dbReference type="GO" id="GO:0005737">
    <property type="term" value="C:cytoplasm"/>
    <property type="evidence" value="ECO:0007669"/>
    <property type="project" value="UniProtKB-SubCell"/>
</dbReference>
<evidence type="ECO:0000256" key="2">
    <source>
        <dbReference type="ARBA" id="ARBA00022722"/>
    </source>
</evidence>
<dbReference type="NCBIfam" id="TIGR00237">
    <property type="entry name" value="xseA"/>
    <property type="match status" value="1"/>
</dbReference>
<dbReference type="PANTHER" id="PTHR30008">
    <property type="entry name" value="EXODEOXYRIBONUCLEASE 7 LARGE SUBUNIT"/>
    <property type="match status" value="1"/>
</dbReference>
<dbReference type="Pfam" id="PF02601">
    <property type="entry name" value="Exonuc_VII_L"/>
    <property type="match status" value="1"/>
</dbReference>
<dbReference type="GO" id="GO:0006308">
    <property type="term" value="P:DNA catabolic process"/>
    <property type="evidence" value="ECO:0007669"/>
    <property type="project" value="UniProtKB-UniRule"/>
</dbReference>
<keyword evidence="3 5" id="KW-0378">Hydrolase</keyword>
<dbReference type="InterPro" id="IPR020579">
    <property type="entry name" value="Exonuc_VII_lsu_C"/>
</dbReference>
<keyword evidence="2 5" id="KW-0540">Nuclease</keyword>
<dbReference type="EC" id="3.1.11.6" evidence="5"/>
<feature type="domain" description="OB-fold nucleic acid binding" evidence="9">
    <location>
        <begin position="14"/>
        <end position="119"/>
    </location>
</feature>